<dbReference type="EMBL" id="VRLW01000001">
    <property type="protein sequence ID" value="KAA1260277.1"/>
    <property type="molecule type" value="Genomic_DNA"/>
</dbReference>
<dbReference type="GO" id="GO:0016020">
    <property type="term" value="C:membrane"/>
    <property type="evidence" value="ECO:0007669"/>
    <property type="project" value="UniProtKB-SubCell"/>
</dbReference>
<dbReference type="Pfam" id="PF06738">
    <property type="entry name" value="ThrE"/>
    <property type="match status" value="1"/>
</dbReference>
<dbReference type="OrthoDB" id="5295394at2"/>
<keyword evidence="4 6" id="KW-0472">Membrane</keyword>
<comment type="caution">
    <text evidence="9">The sequence shown here is derived from an EMBL/GenBank/DDBJ whole genome shotgun (WGS) entry which is preliminary data.</text>
</comment>
<dbReference type="InterPro" id="IPR051361">
    <property type="entry name" value="ThrE/Ser_Exporter"/>
</dbReference>
<feature type="transmembrane region" description="Helical" evidence="6">
    <location>
        <begin position="124"/>
        <end position="143"/>
    </location>
</feature>
<dbReference type="Proteomes" id="UP000322699">
    <property type="component" value="Unassembled WGS sequence"/>
</dbReference>
<feature type="transmembrane region" description="Helical" evidence="6">
    <location>
        <begin position="233"/>
        <end position="253"/>
    </location>
</feature>
<dbReference type="Pfam" id="PF12821">
    <property type="entry name" value="ThrE_2"/>
    <property type="match status" value="1"/>
</dbReference>
<comment type="similarity">
    <text evidence="5">Belongs to the ThrE exporter (TC 2.A.79) family.</text>
</comment>
<feature type="domain" description="Threonine/serine exporter-like N-terminal" evidence="7">
    <location>
        <begin position="18"/>
        <end position="256"/>
    </location>
</feature>
<dbReference type="GO" id="GO:0022857">
    <property type="term" value="F:transmembrane transporter activity"/>
    <property type="evidence" value="ECO:0007669"/>
    <property type="project" value="InterPro"/>
</dbReference>
<feature type="transmembrane region" description="Helical" evidence="6">
    <location>
        <begin position="346"/>
        <end position="367"/>
    </location>
</feature>
<evidence type="ECO:0000256" key="5">
    <source>
        <dbReference type="ARBA" id="ARBA00034125"/>
    </source>
</evidence>
<evidence type="ECO:0000256" key="3">
    <source>
        <dbReference type="ARBA" id="ARBA00022989"/>
    </source>
</evidence>
<evidence type="ECO:0000256" key="1">
    <source>
        <dbReference type="ARBA" id="ARBA00004141"/>
    </source>
</evidence>
<keyword evidence="2 6" id="KW-0812">Transmembrane</keyword>
<evidence type="ECO:0000313" key="9">
    <source>
        <dbReference type="EMBL" id="KAA1260277.1"/>
    </source>
</evidence>
<feature type="transmembrane region" description="Helical" evidence="6">
    <location>
        <begin position="297"/>
        <end position="314"/>
    </location>
</feature>
<organism evidence="9 10">
    <name type="scientific">Rubripirellula obstinata</name>
    <dbReference type="NCBI Taxonomy" id="406547"/>
    <lineage>
        <taxon>Bacteria</taxon>
        <taxon>Pseudomonadati</taxon>
        <taxon>Planctomycetota</taxon>
        <taxon>Planctomycetia</taxon>
        <taxon>Pirellulales</taxon>
        <taxon>Pirellulaceae</taxon>
        <taxon>Rubripirellula</taxon>
    </lineage>
</organism>
<feature type="transmembrane region" description="Helical" evidence="6">
    <location>
        <begin position="178"/>
        <end position="196"/>
    </location>
</feature>
<evidence type="ECO:0000256" key="2">
    <source>
        <dbReference type="ARBA" id="ARBA00022692"/>
    </source>
</evidence>
<feature type="domain" description="Threonine/Serine exporter ThrE" evidence="8">
    <location>
        <begin position="277"/>
        <end position="401"/>
    </location>
</feature>
<name>A0A5B1CGF9_9BACT</name>
<reference evidence="9 10" key="1">
    <citation type="submission" date="2019-08" db="EMBL/GenBank/DDBJ databases">
        <title>Deep-cultivation of Planctomycetes and their phenomic and genomic characterization uncovers novel biology.</title>
        <authorList>
            <person name="Wiegand S."/>
            <person name="Jogler M."/>
            <person name="Boedeker C."/>
            <person name="Pinto D."/>
            <person name="Vollmers J."/>
            <person name="Rivas-Marin E."/>
            <person name="Kohn T."/>
            <person name="Peeters S.H."/>
            <person name="Heuer A."/>
            <person name="Rast P."/>
            <person name="Oberbeckmann S."/>
            <person name="Bunk B."/>
            <person name="Jeske O."/>
            <person name="Meyerdierks A."/>
            <person name="Storesund J.E."/>
            <person name="Kallscheuer N."/>
            <person name="Luecker S."/>
            <person name="Lage O.M."/>
            <person name="Pohl T."/>
            <person name="Merkel B.J."/>
            <person name="Hornburger P."/>
            <person name="Mueller R.-W."/>
            <person name="Bruemmer F."/>
            <person name="Labrenz M."/>
            <person name="Spormann A.M."/>
            <person name="Op Den Camp H."/>
            <person name="Overmann J."/>
            <person name="Amann R."/>
            <person name="Jetten M.S.M."/>
            <person name="Mascher T."/>
            <person name="Medema M.H."/>
            <person name="Devos D.P."/>
            <person name="Kaster A.-K."/>
            <person name="Ovreas L."/>
            <person name="Rohde M."/>
            <person name="Galperin M.Y."/>
            <person name="Jogler C."/>
        </authorList>
    </citation>
    <scope>NUCLEOTIDE SEQUENCE [LARGE SCALE GENOMIC DNA]</scope>
    <source>
        <strain evidence="9 10">LF1</strain>
    </source>
</reference>
<keyword evidence="3 6" id="KW-1133">Transmembrane helix</keyword>
<gene>
    <name evidence="9" type="ORF">LF1_28160</name>
</gene>
<dbReference type="PANTHER" id="PTHR31082:SF4">
    <property type="entry name" value="PHEROMONE-REGULATED MEMBRANE PROTEIN 10"/>
    <property type="match status" value="1"/>
</dbReference>
<evidence type="ECO:0008006" key="11">
    <source>
        <dbReference type="Google" id="ProtNLM"/>
    </source>
</evidence>
<sequence>MNSTATTPGNERTPQQTFLIEAAMMLHRYGTPSHRLERLLSQVATSLGIHGVFLYTPTALVISLAAPDRPELTVVRRVDAGAVDVNKLIQFDRVLSRVEGGKISPQAATDELHKIDQSKGLYNWPLYSLACSVACMCVAVFFGGAIHEIVVSGLIGLLVSGLELFNERQKMELGLLEPLAGLTAATGSLLVAHYIVPIDDQLTTLAGLIVLIPGLKLTVAMTELAVGHLSAGMARLAGALVSLATMFVGVALVWKVAGHLPPIVGPTIAPAFYWRWIALLIAPVAFAIVFRAGFRQWPIIAIVSILGVVVSWLIEPRMGVEVASFFGALTVGCTSNLYARIRDLPALVTQTPGMLILVPGSVGYRSLSALLEKQTMEGIQFGFVTILIAASLVGGLLVSNAIVPPKRIL</sequence>
<evidence type="ECO:0000259" key="8">
    <source>
        <dbReference type="Pfam" id="PF12821"/>
    </source>
</evidence>
<feature type="transmembrane region" description="Helical" evidence="6">
    <location>
        <begin position="379"/>
        <end position="403"/>
    </location>
</feature>
<dbReference type="AlphaFoldDB" id="A0A5B1CGF9"/>
<evidence type="ECO:0000256" key="4">
    <source>
        <dbReference type="ARBA" id="ARBA00023136"/>
    </source>
</evidence>
<evidence type="ECO:0000259" key="7">
    <source>
        <dbReference type="Pfam" id="PF06738"/>
    </source>
</evidence>
<feature type="transmembrane region" description="Helical" evidence="6">
    <location>
        <begin position="149"/>
        <end position="166"/>
    </location>
</feature>
<proteinExistence type="inferred from homology"/>
<comment type="subcellular location">
    <subcellularLocation>
        <location evidence="1">Membrane</location>
        <topology evidence="1">Multi-pass membrane protein</topology>
    </subcellularLocation>
</comment>
<accession>A0A5B1CGF9</accession>
<dbReference type="InterPro" id="IPR010619">
    <property type="entry name" value="ThrE-like_N"/>
</dbReference>
<feature type="transmembrane region" description="Helical" evidence="6">
    <location>
        <begin position="273"/>
        <end position="290"/>
    </location>
</feature>
<keyword evidence="10" id="KW-1185">Reference proteome</keyword>
<evidence type="ECO:0000313" key="10">
    <source>
        <dbReference type="Proteomes" id="UP000322699"/>
    </source>
</evidence>
<protein>
    <recommendedName>
        <fullName evidence="11">Threonine/serine exporter family protein</fullName>
    </recommendedName>
</protein>
<evidence type="ECO:0000256" key="6">
    <source>
        <dbReference type="SAM" id="Phobius"/>
    </source>
</evidence>
<dbReference type="PANTHER" id="PTHR31082">
    <property type="entry name" value="PHEROMONE-REGULATED MEMBRANE PROTEIN 10"/>
    <property type="match status" value="1"/>
</dbReference>
<dbReference type="InterPro" id="IPR024528">
    <property type="entry name" value="ThrE_2"/>
</dbReference>
<feature type="transmembrane region" description="Helical" evidence="6">
    <location>
        <begin position="202"/>
        <end position="221"/>
    </location>
</feature>
<dbReference type="RefSeq" id="WP_068259514.1">
    <property type="nucleotide sequence ID" value="NZ_LWSK01000010.1"/>
</dbReference>